<feature type="region of interest" description="Disordered" evidence="1">
    <location>
        <begin position="24"/>
        <end position="48"/>
    </location>
</feature>
<keyword evidence="3" id="KW-1185">Reference proteome</keyword>
<dbReference type="AlphaFoldDB" id="A0A6I6SLI3"/>
<dbReference type="Proteomes" id="UP000464013">
    <property type="component" value="Chromosome"/>
</dbReference>
<dbReference type="RefSeq" id="WP_159552711.1">
    <property type="nucleotide sequence ID" value="NZ_CP035042.1"/>
</dbReference>
<sequence>MLMIWLVLLAWVAGPRPLELKPPAAARAQSLPGRYEPPPSQEGNIEAPQLPRLGAVWTQAQ</sequence>
<gene>
    <name evidence="2" type="ORF">EKK97_13870</name>
</gene>
<evidence type="ECO:0000313" key="2">
    <source>
        <dbReference type="EMBL" id="QHC50452.1"/>
    </source>
</evidence>
<evidence type="ECO:0000313" key="3">
    <source>
        <dbReference type="Proteomes" id="UP000464013"/>
    </source>
</evidence>
<protein>
    <submittedName>
        <fullName evidence="2">Uncharacterized protein</fullName>
    </submittedName>
</protein>
<evidence type="ECO:0000256" key="1">
    <source>
        <dbReference type="SAM" id="MobiDB-lite"/>
    </source>
</evidence>
<name>A0A6I6SLI3_9GAMM</name>
<proteinExistence type="predicted"/>
<reference evidence="2 3" key="1">
    <citation type="submission" date="2019-01" db="EMBL/GenBank/DDBJ databases">
        <title>Complete genome of a denitifying bacterium Halomons sp. BC-M4-5.</title>
        <authorList>
            <person name="Wang L."/>
            <person name="Shao Z."/>
        </authorList>
    </citation>
    <scope>NUCLEOTIDE SEQUENCE [LARGE SCALE GENOMIC DNA]</scope>
    <source>
        <strain evidence="2 3">BC-M4-5</strain>
    </source>
</reference>
<accession>A0A6I6SLI3</accession>
<organism evidence="2 3">
    <name type="scientific">Billgrantia tianxiuensis</name>
    <dbReference type="NCBI Taxonomy" id="2497861"/>
    <lineage>
        <taxon>Bacteria</taxon>
        <taxon>Pseudomonadati</taxon>
        <taxon>Pseudomonadota</taxon>
        <taxon>Gammaproteobacteria</taxon>
        <taxon>Oceanospirillales</taxon>
        <taxon>Halomonadaceae</taxon>
        <taxon>Billgrantia</taxon>
    </lineage>
</organism>
<dbReference type="EMBL" id="CP035042">
    <property type="protein sequence ID" value="QHC50452.1"/>
    <property type="molecule type" value="Genomic_DNA"/>
</dbReference>
<dbReference type="KEGG" id="htx:EKK97_13870"/>